<gene>
    <name evidence="1" type="ORF">LYSBPC_18460</name>
</gene>
<dbReference type="Pfam" id="PF15980">
    <property type="entry name" value="ComGF"/>
    <property type="match status" value="1"/>
</dbReference>
<dbReference type="Proteomes" id="UP001065593">
    <property type="component" value="Unassembled WGS sequence"/>
</dbReference>
<reference evidence="1" key="1">
    <citation type="submission" date="2022-08" db="EMBL/GenBank/DDBJ databases">
        <title>Draft genome sequence of Lysinibacillus sp. strain KH24.</title>
        <authorList>
            <person name="Kanbe H."/>
            <person name="Itoh H."/>
        </authorList>
    </citation>
    <scope>NUCLEOTIDE SEQUENCE</scope>
    <source>
        <strain evidence="1">KH24</strain>
    </source>
</reference>
<evidence type="ECO:0000313" key="2">
    <source>
        <dbReference type="Proteomes" id="UP001065593"/>
    </source>
</evidence>
<sequence>MLWFGTMNKTVMSDEQSKWELFVYDFNMYLQNIQSFSVRYDKRRITFKANNITHNIDCYSDLIRDQVAGGHIPLLNGVRRCQFEYIDGHVTVAVEMPSGIKKERTFYVPIIEK</sequence>
<evidence type="ECO:0000313" key="1">
    <source>
        <dbReference type="EMBL" id="GLC88719.1"/>
    </source>
</evidence>
<organism evidence="1 2">
    <name type="scientific">Lysinibacillus piscis</name>
    <dbReference type="NCBI Taxonomy" id="2518931"/>
    <lineage>
        <taxon>Bacteria</taxon>
        <taxon>Bacillati</taxon>
        <taxon>Bacillota</taxon>
        <taxon>Bacilli</taxon>
        <taxon>Bacillales</taxon>
        <taxon>Bacillaceae</taxon>
        <taxon>Lysinibacillus</taxon>
    </lineage>
</organism>
<comment type="caution">
    <text evidence="1">The sequence shown here is derived from an EMBL/GenBank/DDBJ whole genome shotgun (WGS) entry which is preliminary data.</text>
</comment>
<accession>A0ABQ5NK28</accession>
<evidence type="ECO:0008006" key="3">
    <source>
        <dbReference type="Google" id="ProtNLM"/>
    </source>
</evidence>
<keyword evidence="2" id="KW-1185">Reference proteome</keyword>
<protein>
    <recommendedName>
        <fullName evidence="3">Competence protein ComG</fullName>
    </recommendedName>
</protein>
<dbReference type="EMBL" id="BRZA01000002">
    <property type="protein sequence ID" value="GLC88719.1"/>
    <property type="molecule type" value="Genomic_DNA"/>
</dbReference>
<dbReference type="InterPro" id="IPR016977">
    <property type="entry name" value="ComGF"/>
</dbReference>
<proteinExistence type="predicted"/>
<name>A0ABQ5NK28_9BACI</name>